<comment type="caution">
    <text evidence="1">The sequence shown here is derived from an EMBL/GenBank/DDBJ whole genome shotgun (WGS) entry which is preliminary data.</text>
</comment>
<dbReference type="Gene3D" id="3.40.1350.10">
    <property type="match status" value="1"/>
</dbReference>
<gene>
    <name evidence="1" type="ORF">J2I47_13835</name>
</gene>
<name>A0A939GH10_9BACT</name>
<protein>
    <submittedName>
        <fullName evidence="1">Uncharacterized protein</fullName>
    </submittedName>
</protein>
<organism evidence="1 2">
    <name type="scientific">Fibrella rubiginis</name>
    <dbReference type="NCBI Taxonomy" id="2817060"/>
    <lineage>
        <taxon>Bacteria</taxon>
        <taxon>Pseudomonadati</taxon>
        <taxon>Bacteroidota</taxon>
        <taxon>Cytophagia</taxon>
        <taxon>Cytophagales</taxon>
        <taxon>Spirosomataceae</taxon>
        <taxon>Fibrella</taxon>
    </lineage>
</organism>
<dbReference type="Proteomes" id="UP000664034">
    <property type="component" value="Unassembled WGS sequence"/>
</dbReference>
<sequence>MLKVGGLRLEIDLAAEQVLAAERGKEQIAVEIKSFLSKSKLNDFYEAKGQYDVYVLV</sequence>
<dbReference type="EMBL" id="JAFMYV010000006">
    <property type="protein sequence ID" value="MBO0937633.1"/>
    <property type="molecule type" value="Genomic_DNA"/>
</dbReference>
<dbReference type="RefSeq" id="WP_207365173.1">
    <property type="nucleotide sequence ID" value="NZ_JAFMYV010000006.1"/>
</dbReference>
<keyword evidence="2" id="KW-1185">Reference proteome</keyword>
<dbReference type="InterPro" id="IPR011335">
    <property type="entry name" value="Restrct_endonuc-II-like"/>
</dbReference>
<proteinExistence type="predicted"/>
<reference evidence="1" key="1">
    <citation type="submission" date="2021-03" db="EMBL/GenBank/DDBJ databases">
        <title>Fibrella sp. HMF5335 genome sequencing and assembly.</title>
        <authorList>
            <person name="Kang H."/>
            <person name="Kim H."/>
            <person name="Bae S."/>
            <person name="Joh K."/>
        </authorList>
    </citation>
    <scope>NUCLEOTIDE SEQUENCE</scope>
    <source>
        <strain evidence="1">HMF5335</strain>
    </source>
</reference>
<dbReference type="InterPro" id="IPR014919">
    <property type="entry name" value="XisH"/>
</dbReference>
<dbReference type="AlphaFoldDB" id="A0A939GH10"/>
<dbReference type="SUPFAM" id="SSF52980">
    <property type="entry name" value="Restriction endonuclease-like"/>
    <property type="match status" value="1"/>
</dbReference>
<evidence type="ECO:0000313" key="1">
    <source>
        <dbReference type="EMBL" id="MBO0937633.1"/>
    </source>
</evidence>
<evidence type="ECO:0000313" key="2">
    <source>
        <dbReference type="Proteomes" id="UP000664034"/>
    </source>
</evidence>
<dbReference type="InterPro" id="IPR011856">
    <property type="entry name" value="tRNA_endonuc-like_dom_sf"/>
</dbReference>
<dbReference type="Pfam" id="PF08814">
    <property type="entry name" value="XisH"/>
    <property type="match status" value="1"/>
</dbReference>
<dbReference type="GO" id="GO:0003676">
    <property type="term" value="F:nucleic acid binding"/>
    <property type="evidence" value="ECO:0007669"/>
    <property type="project" value="InterPro"/>
</dbReference>
<accession>A0A939GH10</accession>